<proteinExistence type="predicted"/>
<dbReference type="AlphaFoldDB" id="A0A401GBN9"/>
<name>A0A401GBN9_9APHY</name>
<dbReference type="InParanoid" id="A0A401GBN9"/>
<dbReference type="GeneID" id="38776492"/>
<comment type="caution">
    <text evidence="1">The sequence shown here is derived from an EMBL/GenBank/DDBJ whole genome shotgun (WGS) entry which is preliminary data.</text>
</comment>
<gene>
    <name evidence="1" type="ORF">SCP_0207750</name>
</gene>
<evidence type="ECO:0000313" key="1">
    <source>
        <dbReference type="EMBL" id="GBE79575.1"/>
    </source>
</evidence>
<reference evidence="1 2" key="1">
    <citation type="journal article" date="2018" name="Sci. Rep.">
        <title>Genome sequence of the cauliflower mushroom Sparassis crispa (Hanabiratake) and its association with beneficial usage.</title>
        <authorList>
            <person name="Kiyama R."/>
            <person name="Furutani Y."/>
            <person name="Kawaguchi K."/>
            <person name="Nakanishi T."/>
        </authorList>
    </citation>
    <scope>NUCLEOTIDE SEQUENCE [LARGE SCALE GENOMIC DNA]</scope>
</reference>
<accession>A0A401GBN9</accession>
<sequence length="49" mass="5626">MSPLENHKHVPQAMKELIRIFSALSRACQCENSRTQALRRALELPHLLS</sequence>
<protein>
    <submittedName>
        <fullName evidence="1">Uncharacterized protein</fullName>
    </submittedName>
</protein>
<keyword evidence="2" id="KW-1185">Reference proteome</keyword>
<dbReference type="RefSeq" id="XP_027610488.1">
    <property type="nucleotide sequence ID" value="XM_027754687.1"/>
</dbReference>
<dbReference type="Proteomes" id="UP000287166">
    <property type="component" value="Unassembled WGS sequence"/>
</dbReference>
<evidence type="ECO:0000313" key="2">
    <source>
        <dbReference type="Proteomes" id="UP000287166"/>
    </source>
</evidence>
<dbReference type="EMBL" id="BFAD01000002">
    <property type="protein sequence ID" value="GBE79575.1"/>
    <property type="molecule type" value="Genomic_DNA"/>
</dbReference>
<organism evidence="1 2">
    <name type="scientific">Sparassis crispa</name>
    <dbReference type="NCBI Taxonomy" id="139825"/>
    <lineage>
        <taxon>Eukaryota</taxon>
        <taxon>Fungi</taxon>
        <taxon>Dikarya</taxon>
        <taxon>Basidiomycota</taxon>
        <taxon>Agaricomycotina</taxon>
        <taxon>Agaricomycetes</taxon>
        <taxon>Polyporales</taxon>
        <taxon>Sparassidaceae</taxon>
        <taxon>Sparassis</taxon>
    </lineage>
</organism>